<gene>
    <name evidence="1" type="ORF">BJ138DRAFT_969252</name>
</gene>
<name>A0ACB7ZTF5_9AGAM</name>
<dbReference type="EMBL" id="MU268504">
    <property type="protein sequence ID" value="KAH7904361.1"/>
    <property type="molecule type" value="Genomic_DNA"/>
</dbReference>
<feature type="non-terminal residue" evidence="1">
    <location>
        <position position="195"/>
    </location>
</feature>
<dbReference type="Proteomes" id="UP000790377">
    <property type="component" value="Unassembled WGS sequence"/>
</dbReference>
<reference evidence="1" key="1">
    <citation type="journal article" date="2021" name="New Phytol.">
        <title>Evolutionary innovations through gain and loss of genes in the ectomycorrhizal Boletales.</title>
        <authorList>
            <person name="Wu G."/>
            <person name="Miyauchi S."/>
            <person name="Morin E."/>
            <person name="Kuo A."/>
            <person name="Drula E."/>
            <person name="Varga T."/>
            <person name="Kohler A."/>
            <person name="Feng B."/>
            <person name="Cao Y."/>
            <person name="Lipzen A."/>
            <person name="Daum C."/>
            <person name="Hundley H."/>
            <person name="Pangilinan J."/>
            <person name="Johnson J."/>
            <person name="Barry K."/>
            <person name="LaButti K."/>
            <person name="Ng V."/>
            <person name="Ahrendt S."/>
            <person name="Min B."/>
            <person name="Choi I.G."/>
            <person name="Park H."/>
            <person name="Plett J.M."/>
            <person name="Magnuson J."/>
            <person name="Spatafora J.W."/>
            <person name="Nagy L.G."/>
            <person name="Henrissat B."/>
            <person name="Grigoriev I.V."/>
            <person name="Yang Z.L."/>
            <person name="Xu J."/>
            <person name="Martin F.M."/>
        </authorList>
    </citation>
    <scope>NUCLEOTIDE SEQUENCE</scope>
    <source>
        <strain evidence="1">ATCC 28755</strain>
    </source>
</reference>
<evidence type="ECO:0000313" key="1">
    <source>
        <dbReference type="EMBL" id="KAH7904361.1"/>
    </source>
</evidence>
<sequence length="195" mass="22130">ARFVVRVNKPDLNEAQTEREAARVILPFRVVSVYHKIRFNSVDSTGLKDETNTVDSIHAQPKRKDGRGREVPARFDTALRSCWSVHRLPFRPLAHIEPHLQPAPLGYRVAQVRAVFSLPEQARAHLFPPDIEAQVPKHLAYVEWFSSFPATPDTNHGMYKISRSLRNGERQASVIPVGIIRRSVHLIPKFGPIVP</sequence>
<feature type="non-terminal residue" evidence="1">
    <location>
        <position position="1"/>
    </location>
</feature>
<evidence type="ECO:0000313" key="2">
    <source>
        <dbReference type="Proteomes" id="UP000790377"/>
    </source>
</evidence>
<comment type="caution">
    <text evidence="1">The sequence shown here is derived from an EMBL/GenBank/DDBJ whole genome shotgun (WGS) entry which is preliminary data.</text>
</comment>
<keyword evidence="2" id="KW-1185">Reference proteome</keyword>
<proteinExistence type="predicted"/>
<protein>
    <submittedName>
        <fullName evidence="1">Uncharacterized protein</fullName>
    </submittedName>
</protein>
<organism evidence="1 2">
    <name type="scientific">Hygrophoropsis aurantiaca</name>
    <dbReference type="NCBI Taxonomy" id="72124"/>
    <lineage>
        <taxon>Eukaryota</taxon>
        <taxon>Fungi</taxon>
        <taxon>Dikarya</taxon>
        <taxon>Basidiomycota</taxon>
        <taxon>Agaricomycotina</taxon>
        <taxon>Agaricomycetes</taxon>
        <taxon>Agaricomycetidae</taxon>
        <taxon>Boletales</taxon>
        <taxon>Coniophorineae</taxon>
        <taxon>Hygrophoropsidaceae</taxon>
        <taxon>Hygrophoropsis</taxon>
    </lineage>
</organism>
<accession>A0ACB7ZTF5</accession>